<sequence length="1024" mass="109942">MYELSATAHDAGPLHSAPGIGSAAGAETNRPPADAQERANATTKTTERRTSAAVPQPDRGYADATTVTTGTIAANVAGTNTSASNAASTRDARPRPVFKMRRTGHSGMFPWPFSSRNPVPAQKQPSPVESDGSGSGSGSGGGGGNAAGLGPSSALKRTFATFSTPDEGAGTVDGAHAGPRDKHPPIPDRPTPIPLISIPSSPASQDEAMAMESPSAENAALRADTATGASTPVQMLKRWPARADVPPDVQQLFNLAPDNGPYKSWTDEQGTVYQTAGALLPAGYRKTDDPYYPWLCPVRSCRKMLPSFSGLGKHFCNSHRATQLNDNMDGTLTDLGPYSDPTHGNGRSSGGFARPCLVISQKPMTLDESPMAEPSLHRKAPGGTHPTVPKRGGPRRRSTAASAAPEADDDSDSAFEETQSLQAATAGDPSRVFDMANPDRPYNQWPGPSGQLITTYGALLPDGYEQDTTLPDRPWICPLRLCRRLYGTMLALGNHFHLKHRGCRLNDNLDGTLSFFSTDSTLKRPVIASRMPMDSEEIVEPTRPVHPFPNSKHVNWVRAITSDQSATLPSRTETPIETSRALSPDPKPVDDEPEAPVHEPADAGIGGTITETASGRPYEEWWDDLGGLSHMAGALIPDGYQNDDTYPSRPWICPIRSCRTEFWRELSAHIDGPISTPDIPELRLLLALPKARRVVPDRPLPASLTTKQIAGLLIQAIGEEVRGGGCTGCRRNQGPFSGCVRLTIAVANDVVGLLRTTRRACGNCFLRKEHGTCSIKANVDVYSRAVHASLSREAYRARSIVIDGDSDARMDDAALAAPLNLFGRRRSARISLAQTEQNGDGDDAEGEESDEAPLRENRAVTLRVPQQQQQQQQQQQAVRRQVAAPVLPTRTPPSESDLRMEEWEMEGGRLVVGGEALAFSNPHHTTQTPITLSPFLSFHTIPLPSGQSHTFLSELSKTRVCTVATAAGRLHVTVRPVNKVKGTQEENFVVGVQGVFKLLPGRECTVVNRGYVDVVVQVVSAGVQ</sequence>
<feature type="region of interest" description="Disordered" evidence="1">
    <location>
        <begin position="862"/>
        <end position="898"/>
    </location>
</feature>
<dbReference type="InterPro" id="IPR022190">
    <property type="entry name" value="DUF3716"/>
</dbReference>
<feature type="compositionally biased region" description="Basic and acidic residues" evidence="1">
    <location>
        <begin position="587"/>
        <end position="601"/>
    </location>
</feature>
<feature type="compositionally biased region" description="Low complexity" evidence="1">
    <location>
        <begin position="73"/>
        <end position="89"/>
    </location>
</feature>
<feature type="compositionally biased region" description="Polar residues" evidence="1">
    <location>
        <begin position="565"/>
        <end position="581"/>
    </location>
</feature>
<feature type="region of interest" description="Disordered" evidence="1">
    <location>
        <begin position="1"/>
        <end position="201"/>
    </location>
</feature>
<feature type="compositionally biased region" description="Low complexity" evidence="1">
    <location>
        <begin position="863"/>
        <end position="886"/>
    </location>
</feature>
<evidence type="ECO:0000256" key="1">
    <source>
        <dbReference type="SAM" id="MobiDB-lite"/>
    </source>
</evidence>
<dbReference type="InterPro" id="IPR013087">
    <property type="entry name" value="Znf_C2H2_type"/>
</dbReference>
<accession>A0AAN6MKW0</accession>
<feature type="domain" description="C2H2-type" evidence="2">
    <location>
        <begin position="477"/>
        <end position="500"/>
    </location>
</feature>
<comment type="caution">
    <text evidence="3">The sequence shown here is derived from an EMBL/GenBank/DDBJ whole genome shotgun (WGS) entry which is preliminary data.</text>
</comment>
<dbReference type="Pfam" id="PF12511">
    <property type="entry name" value="DUF3716"/>
    <property type="match status" value="1"/>
</dbReference>
<reference evidence="3" key="2">
    <citation type="submission" date="2023-05" db="EMBL/GenBank/DDBJ databases">
        <authorList>
            <consortium name="Lawrence Berkeley National Laboratory"/>
            <person name="Steindorff A."/>
            <person name="Hensen N."/>
            <person name="Bonometti L."/>
            <person name="Westerberg I."/>
            <person name="Brannstrom I.O."/>
            <person name="Guillou S."/>
            <person name="Cros-Aarteil S."/>
            <person name="Calhoun S."/>
            <person name="Haridas S."/>
            <person name="Kuo A."/>
            <person name="Mondo S."/>
            <person name="Pangilinan J."/>
            <person name="Riley R."/>
            <person name="Labutti K."/>
            <person name="Andreopoulos B."/>
            <person name="Lipzen A."/>
            <person name="Chen C."/>
            <person name="Yanf M."/>
            <person name="Daum C."/>
            <person name="Ng V."/>
            <person name="Clum A."/>
            <person name="Ohm R."/>
            <person name="Martin F."/>
            <person name="Silar P."/>
            <person name="Natvig D."/>
            <person name="Lalanne C."/>
            <person name="Gautier V."/>
            <person name="Ament-Velasquez S.L."/>
            <person name="Kruys A."/>
            <person name="Hutchinson M.I."/>
            <person name="Powell A.J."/>
            <person name="Barry K."/>
            <person name="Miller A.N."/>
            <person name="Grigoriev I.V."/>
            <person name="Debuchy R."/>
            <person name="Gladieux P."/>
            <person name="Thoren M.H."/>
            <person name="Johannesson H."/>
        </authorList>
    </citation>
    <scope>NUCLEOTIDE SEQUENCE</scope>
    <source>
        <strain evidence="3">CBS 103.79</strain>
    </source>
</reference>
<dbReference type="Proteomes" id="UP001303889">
    <property type="component" value="Unassembled WGS sequence"/>
</dbReference>
<proteinExistence type="predicted"/>
<evidence type="ECO:0000313" key="4">
    <source>
        <dbReference type="Proteomes" id="UP001303889"/>
    </source>
</evidence>
<feature type="region of interest" description="Disordered" evidence="1">
    <location>
        <begin position="367"/>
        <end position="448"/>
    </location>
</feature>
<name>A0AAN6MKW0_9PEZI</name>
<dbReference type="EMBL" id="MU855530">
    <property type="protein sequence ID" value="KAK3902144.1"/>
    <property type="molecule type" value="Genomic_DNA"/>
</dbReference>
<evidence type="ECO:0000259" key="2">
    <source>
        <dbReference type="PROSITE" id="PS00028"/>
    </source>
</evidence>
<dbReference type="AlphaFoldDB" id="A0AAN6MKW0"/>
<feature type="compositionally biased region" description="Gly residues" evidence="1">
    <location>
        <begin position="133"/>
        <end position="147"/>
    </location>
</feature>
<gene>
    <name evidence="3" type="ORF">C8A05DRAFT_34177</name>
</gene>
<keyword evidence="4" id="KW-1185">Reference proteome</keyword>
<reference evidence="3" key="1">
    <citation type="journal article" date="2023" name="Mol. Phylogenet. Evol.">
        <title>Genome-scale phylogeny and comparative genomics of the fungal order Sordariales.</title>
        <authorList>
            <person name="Hensen N."/>
            <person name="Bonometti L."/>
            <person name="Westerberg I."/>
            <person name="Brannstrom I.O."/>
            <person name="Guillou S."/>
            <person name="Cros-Aarteil S."/>
            <person name="Calhoun S."/>
            <person name="Haridas S."/>
            <person name="Kuo A."/>
            <person name="Mondo S."/>
            <person name="Pangilinan J."/>
            <person name="Riley R."/>
            <person name="LaButti K."/>
            <person name="Andreopoulos B."/>
            <person name="Lipzen A."/>
            <person name="Chen C."/>
            <person name="Yan M."/>
            <person name="Daum C."/>
            <person name="Ng V."/>
            <person name="Clum A."/>
            <person name="Steindorff A."/>
            <person name="Ohm R.A."/>
            <person name="Martin F."/>
            <person name="Silar P."/>
            <person name="Natvig D.O."/>
            <person name="Lalanne C."/>
            <person name="Gautier V."/>
            <person name="Ament-Velasquez S.L."/>
            <person name="Kruys A."/>
            <person name="Hutchinson M.I."/>
            <person name="Powell A.J."/>
            <person name="Barry K."/>
            <person name="Miller A.N."/>
            <person name="Grigoriev I.V."/>
            <person name="Debuchy R."/>
            <person name="Gladieux P."/>
            <person name="Hiltunen Thoren M."/>
            <person name="Johannesson H."/>
        </authorList>
    </citation>
    <scope>NUCLEOTIDE SEQUENCE</scope>
    <source>
        <strain evidence="3">CBS 103.79</strain>
    </source>
</reference>
<feature type="compositionally biased region" description="Acidic residues" evidence="1">
    <location>
        <begin position="406"/>
        <end position="415"/>
    </location>
</feature>
<evidence type="ECO:0000313" key="3">
    <source>
        <dbReference type="EMBL" id="KAK3902144.1"/>
    </source>
</evidence>
<dbReference type="PROSITE" id="PS00028">
    <property type="entry name" value="ZINC_FINGER_C2H2_1"/>
    <property type="match status" value="1"/>
</dbReference>
<feature type="region of interest" description="Disordered" evidence="1">
    <location>
        <begin position="565"/>
        <end position="608"/>
    </location>
</feature>
<protein>
    <recommendedName>
        <fullName evidence="2">C2H2-type domain-containing protein</fullName>
    </recommendedName>
</protein>
<organism evidence="3 4">
    <name type="scientific">Staphylotrichum tortipilum</name>
    <dbReference type="NCBI Taxonomy" id="2831512"/>
    <lineage>
        <taxon>Eukaryota</taxon>
        <taxon>Fungi</taxon>
        <taxon>Dikarya</taxon>
        <taxon>Ascomycota</taxon>
        <taxon>Pezizomycotina</taxon>
        <taxon>Sordariomycetes</taxon>
        <taxon>Sordariomycetidae</taxon>
        <taxon>Sordariales</taxon>
        <taxon>Chaetomiaceae</taxon>
        <taxon>Staphylotrichum</taxon>
    </lineage>
</organism>